<dbReference type="GO" id="GO:0003700">
    <property type="term" value="F:DNA-binding transcription factor activity"/>
    <property type="evidence" value="ECO:0007669"/>
    <property type="project" value="InterPro"/>
</dbReference>
<keyword evidence="3" id="KW-0804">Transcription</keyword>
<dbReference type="RefSeq" id="WP_229780130.1">
    <property type="nucleotide sequence ID" value="NZ_BMQI01000045.1"/>
</dbReference>
<keyword evidence="6" id="KW-1185">Reference proteome</keyword>
<evidence type="ECO:0000256" key="1">
    <source>
        <dbReference type="ARBA" id="ARBA00023015"/>
    </source>
</evidence>
<dbReference type="PANTHER" id="PTHR43132:SF2">
    <property type="entry name" value="ARSENICAL RESISTANCE OPERON REPRESSOR ARSR-RELATED"/>
    <property type="match status" value="1"/>
</dbReference>
<keyword evidence="1" id="KW-0805">Transcription regulation</keyword>
<dbReference type="AlphaFoldDB" id="A0A9X2CDZ4"/>
<dbReference type="SUPFAM" id="SSF46785">
    <property type="entry name" value="Winged helix' DNA-binding domain"/>
    <property type="match status" value="1"/>
</dbReference>
<dbReference type="SMART" id="SM00418">
    <property type="entry name" value="HTH_ARSR"/>
    <property type="match status" value="1"/>
</dbReference>
<dbReference type="PROSITE" id="PS50987">
    <property type="entry name" value="HTH_ARSR_2"/>
    <property type="match status" value="1"/>
</dbReference>
<dbReference type="PANTHER" id="PTHR43132">
    <property type="entry name" value="ARSENICAL RESISTANCE OPERON REPRESSOR ARSR-RELATED"/>
    <property type="match status" value="1"/>
</dbReference>
<evidence type="ECO:0000313" key="6">
    <source>
        <dbReference type="Proteomes" id="UP001139408"/>
    </source>
</evidence>
<dbReference type="Pfam" id="PF01022">
    <property type="entry name" value="HTH_5"/>
    <property type="match status" value="1"/>
</dbReference>
<dbReference type="Gene3D" id="1.10.10.10">
    <property type="entry name" value="Winged helix-like DNA-binding domain superfamily/Winged helix DNA-binding domain"/>
    <property type="match status" value="1"/>
</dbReference>
<name>A0A9X2CDZ4_9GAMM</name>
<dbReference type="InterPro" id="IPR001845">
    <property type="entry name" value="HTH_ArsR_DNA-bd_dom"/>
</dbReference>
<accession>A0A9X2CDZ4</accession>
<dbReference type="InterPro" id="IPR036390">
    <property type="entry name" value="WH_DNA-bd_sf"/>
</dbReference>
<protein>
    <submittedName>
        <fullName evidence="5">Metalloregulator ArsR/SmtB family transcription factor</fullName>
    </submittedName>
</protein>
<proteinExistence type="predicted"/>
<comment type="caution">
    <text evidence="5">The sequence shown here is derived from an EMBL/GenBank/DDBJ whole genome shotgun (WGS) entry which is preliminary data.</text>
</comment>
<reference evidence="5" key="1">
    <citation type="submission" date="2022-01" db="EMBL/GenBank/DDBJ databases">
        <title>Whole genome-based taxonomy of the Shewanellaceae.</title>
        <authorList>
            <person name="Martin-Rodriguez A.J."/>
        </authorList>
    </citation>
    <scope>NUCLEOTIDE SEQUENCE</scope>
    <source>
        <strain evidence="5">DSM 23803</strain>
    </source>
</reference>
<dbReference type="Proteomes" id="UP001139408">
    <property type="component" value="Unassembled WGS sequence"/>
</dbReference>
<dbReference type="InterPro" id="IPR011991">
    <property type="entry name" value="ArsR-like_HTH"/>
</dbReference>
<evidence type="ECO:0000256" key="3">
    <source>
        <dbReference type="ARBA" id="ARBA00023163"/>
    </source>
</evidence>
<dbReference type="InterPro" id="IPR051011">
    <property type="entry name" value="Metal_resp_trans_reg"/>
</dbReference>
<evidence type="ECO:0000256" key="2">
    <source>
        <dbReference type="ARBA" id="ARBA00023125"/>
    </source>
</evidence>
<gene>
    <name evidence="5" type="ORF">L2749_17870</name>
</gene>
<dbReference type="GO" id="GO:0003677">
    <property type="term" value="F:DNA binding"/>
    <property type="evidence" value="ECO:0007669"/>
    <property type="project" value="UniProtKB-KW"/>
</dbReference>
<dbReference type="CDD" id="cd00090">
    <property type="entry name" value="HTH_ARSR"/>
    <property type="match status" value="1"/>
</dbReference>
<keyword evidence="2" id="KW-0238">DNA-binding</keyword>
<dbReference type="NCBIfam" id="NF033788">
    <property type="entry name" value="HTH_metalloreg"/>
    <property type="match status" value="1"/>
</dbReference>
<dbReference type="InterPro" id="IPR036388">
    <property type="entry name" value="WH-like_DNA-bd_sf"/>
</dbReference>
<evidence type="ECO:0000259" key="4">
    <source>
        <dbReference type="PROSITE" id="PS50987"/>
    </source>
</evidence>
<feature type="domain" description="HTH arsR-type" evidence="4">
    <location>
        <begin position="52"/>
        <end position="149"/>
    </location>
</feature>
<evidence type="ECO:0000313" key="5">
    <source>
        <dbReference type="EMBL" id="MCL1107093.1"/>
    </source>
</evidence>
<sequence>MLAASIKSNCLLTQGCNHYSEVTVEKIIMVLCFDEAVVYGIFRRVFLLKVGSMKERTKVKANIFKALGHPTRLWIVEQLADGEKCVCEFVEEVNVDFSTISKHLAVLRHAGVVNMDKRGKQIFYSLKMPCLLSSLDCIDVVLNNQIQQQITLMD</sequence>
<organism evidence="5 6">
    <name type="scientific">Shewanella algicola</name>
    <dbReference type="NCBI Taxonomy" id="640633"/>
    <lineage>
        <taxon>Bacteria</taxon>
        <taxon>Pseudomonadati</taxon>
        <taxon>Pseudomonadota</taxon>
        <taxon>Gammaproteobacteria</taxon>
        <taxon>Alteromonadales</taxon>
        <taxon>Shewanellaceae</taxon>
        <taxon>Shewanella</taxon>
    </lineage>
</organism>
<dbReference type="EMBL" id="JAKILJ010000048">
    <property type="protein sequence ID" value="MCL1107093.1"/>
    <property type="molecule type" value="Genomic_DNA"/>
</dbReference>
<dbReference type="PRINTS" id="PR00778">
    <property type="entry name" value="HTHARSR"/>
</dbReference>